<keyword evidence="1" id="KW-0812">Transmembrane</keyword>
<reference evidence="2" key="1">
    <citation type="submission" date="2021-02" db="EMBL/GenBank/DDBJ databases">
        <authorList>
            <person name="Nowell W R."/>
        </authorList>
    </citation>
    <scope>NUCLEOTIDE SEQUENCE</scope>
</reference>
<proteinExistence type="predicted"/>
<gene>
    <name evidence="2" type="ORF">KQP761_LOCUS28991</name>
</gene>
<organism evidence="2 3">
    <name type="scientific">Rotaria magnacalcarata</name>
    <dbReference type="NCBI Taxonomy" id="392030"/>
    <lineage>
        <taxon>Eukaryota</taxon>
        <taxon>Metazoa</taxon>
        <taxon>Spiralia</taxon>
        <taxon>Gnathifera</taxon>
        <taxon>Rotifera</taxon>
        <taxon>Eurotatoria</taxon>
        <taxon>Bdelloidea</taxon>
        <taxon>Philodinida</taxon>
        <taxon>Philodinidae</taxon>
        <taxon>Rotaria</taxon>
    </lineage>
</organism>
<keyword evidence="1" id="KW-1133">Transmembrane helix</keyword>
<evidence type="ECO:0000313" key="3">
    <source>
        <dbReference type="Proteomes" id="UP000663834"/>
    </source>
</evidence>
<protein>
    <submittedName>
        <fullName evidence="2">Uncharacterized protein</fullName>
    </submittedName>
</protein>
<dbReference type="Proteomes" id="UP000663834">
    <property type="component" value="Unassembled WGS sequence"/>
</dbReference>
<feature type="transmembrane region" description="Helical" evidence="1">
    <location>
        <begin position="59"/>
        <end position="80"/>
    </location>
</feature>
<sequence length="119" mass="14418">MLFLVQVDRLNKIYNYRKKKYAFTKTQHYKRLFCSNCSAEHKVSIADVSFHSCGILKKILVYQNIFFCGIFHYQLLFFSFKWCKRTKHKIIKRKKHFFSETTLQLFCFIQVATVNVLRD</sequence>
<accession>A0A816E035</accession>
<comment type="caution">
    <text evidence="2">The sequence shown here is derived from an EMBL/GenBank/DDBJ whole genome shotgun (WGS) entry which is preliminary data.</text>
</comment>
<evidence type="ECO:0000256" key="1">
    <source>
        <dbReference type="SAM" id="Phobius"/>
    </source>
</evidence>
<dbReference type="EMBL" id="CAJNOW010015872">
    <property type="protein sequence ID" value="CAF1645885.1"/>
    <property type="molecule type" value="Genomic_DNA"/>
</dbReference>
<dbReference type="AlphaFoldDB" id="A0A816E035"/>
<evidence type="ECO:0000313" key="2">
    <source>
        <dbReference type="EMBL" id="CAF1645885.1"/>
    </source>
</evidence>
<name>A0A816E035_9BILA</name>
<keyword evidence="1" id="KW-0472">Membrane</keyword>